<evidence type="ECO:0000256" key="1">
    <source>
        <dbReference type="SAM" id="Coils"/>
    </source>
</evidence>
<evidence type="ECO:0000313" key="3">
    <source>
        <dbReference type="RefSeq" id="XP_002134928.2"/>
    </source>
</evidence>
<sequence length="644" mass="74209">MSTFPTNCTDSCQNLLIESDGGSSDLGRLASGILDDVLNKHLVLGHFKDSASTCESVAVSQRSASSGKSIVDKRLEYWKNTLRQRRALQERLRKATGKEPTEMLLNHPTYIDHRDRETIKRILDLARPRDPNQKEAILAALHPCADPVQETRLQKDFVEIVGIPGQMADELLGTDDSRNFPRSKWINSKLLKDRIVKDFPNIQRVLEYYPSIKNLEIVRRRRLGTPRGNTESLGPISSSSVIDMTETDNLAKSTISTKRNPGCRCQHGCTGACVLINGMHYKPHVPEFSPILERTFCCNPYQHHLRTVMRIENSGADVIRFTWMRVGSFAYNDTLFDAKDDEFVFDDSAFRLEPGEIRDVSVMFQPRMVAIVKQRWLLAMRPRFFFYRPCALTLNLHGRCSPPKEYLDRLEEEIAISKRSSAQILLHMALPLEQRHHILCPYDHELEDREAFNRRNKTFHCSTHADAEQLKEFFAANKPFRSYPKWDYSVRMLIDLVCDHKDPQKRLLLFKELTEILARLRGQGSALTGPQERSYTKLNYVRGIIVSRIEEWEEKVWQLEKQLLKSTQQRLQDLSATQEQDNENIPSCVVTKEAHNTFQSEPTTSLLIRRLTKMKSFRDSIYIFSYDLLCNAAEDIVSVIESTV</sequence>
<dbReference type="PANTHER" id="PTHR48421:SF1">
    <property type="entry name" value="MYCBP-ASSOCIATED PROTEIN"/>
    <property type="match status" value="1"/>
</dbReference>
<accession>A0A6I8V0K6</accession>
<dbReference type="Proteomes" id="UP000001819">
    <property type="component" value="Chromosome X"/>
</dbReference>
<dbReference type="Pfam" id="PF14646">
    <property type="entry name" value="MYCBPAP"/>
    <property type="match status" value="1"/>
</dbReference>
<dbReference type="InParanoid" id="A0A6I8V0K6"/>
<dbReference type="ExpressionAtlas" id="A0A6I8V0K6">
    <property type="expression patterns" value="baseline"/>
</dbReference>
<feature type="coiled-coil region" evidence="1">
    <location>
        <begin position="549"/>
        <end position="584"/>
    </location>
</feature>
<dbReference type="KEGG" id="dpo:6900544"/>
<organism evidence="2 3">
    <name type="scientific">Drosophila pseudoobscura pseudoobscura</name>
    <name type="common">Fruit fly</name>
    <dbReference type="NCBI Taxonomy" id="46245"/>
    <lineage>
        <taxon>Eukaryota</taxon>
        <taxon>Metazoa</taxon>
        <taxon>Ecdysozoa</taxon>
        <taxon>Arthropoda</taxon>
        <taxon>Hexapoda</taxon>
        <taxon>Insecta</taxon>
        <taxon>Pterygota</taxon>
        <taxon>Neoptera</taxon>
        <taxon>Endopterygota</taxon>
        <taxon>Diptera</taxon>
        <taxon>Brachycera</taxon>
        <taxon>Muscomorpha</taxon>
        <taxon>Ephydroidea</taxon>
        <taxon>Drosophilidae</taxon>
        <taxon>Drosophila</taxon>
        <taxon>Sophophora</taxon>
    </lineage>
</organism>
<proteinExistence type="predicted"/>
<evidence type="ECO:0008006" key="4">
    <source>
        <dbReference type="Google" id="ProtNLM"/>
    </source>
</evidence>
<dbReference type="RefSeq" id="XP_002134928.2">
    <property type="nucleotide sequence ID" value="XM_002134892.3"/>
</dbReference>
<protein>
    <recommendedName>
        <fullName evidence="4">MYCBP-associated protein</fullName>
    </recommendedName>
</protein>
<evidence type="ECO:0000313" key="2">
    <source>
        <dbReference type="Proteomes" id="UP000001819"/>
    </source>
</evidence>
<dbReference type="InterPro" id="IPR032707">
    <property type="entry name" value="MYCBPAP"/>
</dbReference>
<keyword evidence="2" id="KW-1185">Reference proteome</keyword>
<keyword evidence="1" id="KW-0175">Coiled coil</keyword>
<dbReference type="AlphaFoldDB" id="A0A6I8V0K6"/>
<name>A0A6I8V0K6_DROPS</name>
<gene>
    <name evidence="3" type="primary">LOC6900544</name>
</gene>
<reference evidence="3" key="1">
    <citation type="submission" date="2025-08" db="UniProtKB">
        <authorList>
            <consortium name="RefSeq"/>
        </authorList>
    </citation>
    <scope>IDENTIFICATION</scope>
    <source>
        <strain evidence="3">MV-25-SWS-2005</strain>
        <tissue evidence="3">Whole body</tissue>
    </source>
</reference>
<dbReference type="PANTHER" id="PTHR48421">
    <property type="entry name" value="MYCBP-ASSOCIATED PROTEIN"/>
    <property type="match status" value="1"/>
</dbReference>